<dbReference type="PANTHER" id="PTHR42760">
    <property type="entry name" value="SHORT-CHAIN DEHYDROGENASES/REDUCTASES FAMILY MEMBER"/>
    <property type="match status" value="1"/>
</dbReference>
<dbReference type="SUPFAM" id="SSF51735">
    <property type="entry name" value="NAD(P)-binding Rossmann-fold domains"/>
    <property type="match status" value="1"/>
</dbReference>
<sequence length="252" mass="27257">MDKKYFQDKNVLVTGGGRGIGRAVALRLASEGANVAVNFVSRQDEAELTATEIETFGVKSVPLQGDVSVGQEARRLATETRKALGPIDILVHSAGICVNEPVDEVTWDIWQRTFAVNVHGTFHMIYAVKDEMIERGFGRIVTLASIAGLRPRPLMPHYAASKAAVISMTQSFSEAWASHNVRINCIAPGLVDTEMARSLPTESWEQCIVGTPMGRVGEAEEIANLARFLVSEESSFMTGQTLAASGGRVLLP</sequence>
<dbReference type="CDD" id="cd05233">
    <property type="entry name" value="SDR_c"/>
    <property type="match status" value="1"/>
</dbReference>
<protein>
    <recommendedName>
        <fullName evidence="2">Ketoreductase domain-containing protein</fullName>
    </recommendedName>
</protein>
<feature type="domain" description="Ketoreductase" evidence="2">
    <location>
        <begin position="9"/>
        <end position="189"/>
    </location>
</feature>
<dbReference type="GO" id="GO:0016616">
    <property type="term" value="F:oxidoreductase activity, acting on the CH-OH group of donors, NAD or NADP as acceptor"/>
    <property type="evidence" value="ECO:0007669"/>
    <property type="project" value="TreeGrafter"/>
</dbReference>
<proteinExistence type="inferred from homology"/>
<evidence type="ECO:0000259" key="2">
    <source>
        <dbReference type="SMART" id="SM00822"/>
    </source>
</evidence>
<dbReference type="AlphaFoldDB" id="A0A382LE71"/>
<dbReference type="Gene3D" id="3.40.50.720">
    <property type="entry name" value="NAD(P)-binding Rossmann-like Domain"/>
    <property type="match status" value="1"/>
</dbReference>
<dbReference type="InterPro" id="IPR002347">
    <property type="entry name" value="SDR_fam"/>
</dbReference>
<dbReference type="InterPro" id="IPR020904">
    <property type="entry name" value="Sc_DH/Rdtase_CS"/>
</dbReference>
<dbReference type="Pfam" id="PF13561">
    <property type="entry name" value="adh_short_C2"/>
    <property type="match status" value="1"/>
</dbReference>
<name>A0A382LE71_9ZZZZ</name>
<dbReference type="PRINTS" id="PR00081">
    <property type="entry name" value="GDHRDH"/>
</dbReference>
<reference evidence="3" key="1">
    <citation type="submission" date="2018-05" db="EMBL/GenBank/DDBJ databases">
        <authorList>
            <person name="Lanie J.A."/>
            <person name="Ng W.-L."/>
            <person name="Kazmierczak K.M."/>
            <person name="Andrzejewski T.M."/>
            <person name="Davidsen T.M."/>
            <person name="Wayne K.J."/>
            <person name="Tettelin H."/>
            <person name="Glass J.I."/>
            <person name="Rusch D."/>
            <person name="Podicherti R."/>
            <person name="Tsui H.-C.T."/>
            <person name="Winkler M.E."/>
        </authorList>
    </citation>
    <scope>NUCLEOTIDE SEQUENCE</scope>
</reference>
<dbReference type="PROSITE" id="PS00061">
    <property type="entry name" value="ADH_SHORT"/>
    <property type="match status" value="1"/>
</dbReference>
<evidence type="ECO:0000313" key="3">
    <source>
        <dbReference type="EMBL" id="SVC35098.1"/>
    </source>
</evidence>
<dbReference type="FunFam" id="3.40.50.720:FF:000084">
    <property type="entry name" value="Short-chain dehydrogenase reductase"/>
    <property type="match status" value="1"/>
</dbReference>
<dbReference type="PRINTS" id="PR00080">
    <property type="entry name" value="SDRFAMILY"/>
</dbReference>
<dbReference type="EMBL" id="UINC01086537">
    <property type="protein sequence ID" value="SVC35098.1"/>
    <property type="molecule type" value="Genomic_DNA"/>
</dbReference>
<dbReference type="NCBIfam" id="NF005559">
    <property type="entry name" value="PRK07231.1"/>
    <property type="match status" value="1"/>
</dbReference>
<accession>A0A382LE71</accession>
<dbReference type="SMART" id="SM00822">
    <property type="entry name" value="PKS_KR"/>
    <property type="match status" value="1"/>
</dbReference>
<evidence type="ECO:0000256" key="1">
    <source>
        <dbReference type="ARBA" id="ARBA00006484"/>
    </source>
</evidence>
<dbReference type="InterPro" id="IPR036291">
    <property type="entry name" value="NAD(P)-bd_dom_sf"/>
</dbReference>
<organism evidence="3">
    <name type="scientific">marine metagenome</name>
    <dbReference type="NCBI Taxonomy" id="408172"/>
    <lineage>
        <taxon>unclassified sequences</taxon>
        <taxon>metagenomes</taxon>
        <taxon>ecological metagenomes</taxon>
    </lineage>
</organism>
<dbReference type="InterPro" id="IPR057326">
    <property type="entry name" value="KR_dom"/>
</dbReference>
<gene>
    <name evidence="3" type="ORF">METZ01_LOCUS287952</name>
</gene>
<dbReference type="PANTHER" id="PTHR42760:SF132">
    <property type="entry name" value="SHORT-CHAIN DEHYDROGENASE_REDUCTASE FAMILY PROTEIN"/>
    <property type="match status" value="1"/>
</dbReference>
<comment type="similarity">
    <text evidence="1">Belongs to the short-chain dehydrogenases/reductases (SDR) family.</text>
</comment>